<dbReference type="RefSeq" id="WP_308845285.1">
    <property type="nucleotide sequence ID" value="NZ_JAVHXS010000091.1"/>
</dbReference>
<protein>
    <recommendedName>
        <fullName evidence="5">NlpC/P60 domain-containing protein</fullName>
    </recommendedName>
</protein>
<evidence type="ECO:0000256" key="1">
    <source>
        <dbReference type="ARBA" id="ARBA00007074"/>
    </source>
</evidence>
<name>A0A8J3ASW7_9BURK</name>
<dbReference type="Gene3D" id="3.90.1720.10">
    <property type="entry name" value="endopeptidase domain like (from Nostoc punctiforme)"/>
    <property type="match status" value="1"/>
</dbReference>
<comment type="similarity">
    <text evidence="1">Belongs to the peptidase C40 family.</text>
</comment>
<dbReference type="PROSITE" id="PS51935">
    <property type="entry name" value="NLPC_P60"/>
    <property type="match status" value="1"/>
</dbReference>
<dbReference type="EMBL" id="BMDI01000002">
    <property type="protein sequence ID" value="GGI20602.1"/>
    <property type="molecule type" value="Genomic_DNA"/>
</dbReference>
<reference evidence="7" key="1">
    <citation type="journal article" date="2019" name="Int. J. Syst. Evol. Microbiol.">
        <title>The Global Catalogue of Microorganisms (GCM) 10K type strain sequencing project: providing services to taxonomists for standard genome sequencing and annotation.</title>
        <authorList>
            <consortium name="The Broad Institute Genomics Platform"/>
            <consortium name="The Broad Institute Genome Sequencing Center for Infectious Disease"/>
            <person name="Wu L."/>
            <person name="Ma J."/>
        </authorList>
    </citation>
    <scope>NUCLEOTIDE SEQUENCE [LARGE SCALE GENOMIC DNA]</scope>
    <source>
        <strain evidence="7">CCM 2767</strain>
    </source>
</reference>
<comment type="caution">
    <text evidence="6">The sequence shown here is derived from an EMBL/GenBank/DDBJ whole genome shotgun (WGS) entry which is preliminary data.</text>
</comment>
<evidence type="ECO:0000256" key="3">
    <source>
        <dbReference type="ARBA" id="ARBA00022801"/>
    </source>
</evidence>
<feature type="domain" description="NlpC/P60" evidence="5">
    <location>
        <begin position="36"/>
        <end position="160"/>
    </location>
</feature>
<dbReference type="InterPro" id="IPR000064">
    <property type="entry name" value="NLP_P60_dom"/>
</dbReference>
<keyword evidence="3" id="KW-0378">Hydrolase</keyword>
<dbReference type="InterPro" id="IPR051202">
    <property type="entry name" value="Peptidase_C40"/>
</dbReference>
<sequence length="161" mass="17764">MLLALLAASVLTACGTPTPSRRQAVKPILYEPQPVSEQGNEVALFAMGLIDIGYQFGGKNPEAGLDCSGMVSYIYGKAVGMRLLGSAADMARRGREIEPRTLRPGDLVFFNTLNRPFSHVGIYIGDGRFIHAPSSRGRVRIDRMDNVYFAPRFEMARTYFD</sequence>
<keyword evidence="4" id="KW-0788">Thiol protease</keyword>
<dbReference type="SUPFAM" id="SSF54001">
    <property type="entry name" value="Cysteine proteinases"/>
    <property type="match status" value="1"/>
</dbReference>
<dbReference type="InterPro" id="IPR038765">
    <property type="entry name" value="Papain-like_cys_pep_sf"/>
</dbReference>
<dbReference type="Proteomes" id="UP000642180">
    <property type="component" value="Unassembled WGS sequence"/>
</dbReference>
<keyword evidence="7" id="KW-1185">Reference proteome</keyword>
<evidence type="ECO:0000259" key="5">
    <source>
        <dbReference type="PROSITE" id="PS51935"/>
    </source>
</evidence>
<dbReference type="GO" id="GO:0008234">
    <property type="term" value="F:cysteine-type peptidase activity"/>
    <property type="evidence" value="ECO:0007669"/>
    <property type="project" value="UniProtKB-KW"/>
</dbReference>
<dbReference type="Pfam" id="PF00877">
    <property type="entry name" value="NLPC_P60"/>
    <property type="match status" value="1"/>
</dbReference>
<evidence type="ECO:0000256" key="2">
    <source>
        <dbReference type="ARBA" id="ARBA00022670"/>
    </source>
</evidence>
<evidence type="ECO:0000256" key="4">
    <source>
        <dbReference type="ARBA" id="ARBA00022807"/>
    </source>
</evidence>
<accession>A0A8J3ASW7</accession>
<proteinExistence type="inferred from homology"/>
<dbReference type="PANTHER" id="PTHR47053:SF1">
    <property type="entry name" value="MUREIN DD-ENDOPEPTIDASE MEPH-RELATED"/>
    <property type="match status" value="1"/>
</dbReference>
<dbReference type="AlphaFoldDB" id="A0A8J3ASW7"/>
<gene>
    <name evidence="6" type="ORF">GCM10008066_24850</name>
</gene>
<evidence type="ECO:0000313" key="6">
    <source>
        <dbReference type="EMBL" id="GGI20602.1"/>
    </source>
</evidence>
<keyword evidence="2" id="KW-0645">Protease</keyword>
<dbReference type="PANTHER" id="PTHR47053">
    <property type="entry name" value="MUREIN DD-ENDOPEPTIDASE MEPH-RELATED"/>
    <property type="match status" value="1"/>
</dbReference>
<organism evidence="6 7">
    <name type="scientific">Oxalicibacterium faecigallinarum</name>
    <dbReference type="NCBI Taxonomy" id="573741"/>
    <lineage>
        <taxon>Bacteria</taxon>
        <taxon>Pseudomonadati</taxon>
        <taxon>Pseudomonadota</taxon>
        <taxon>Betaproteobacteria</taxon>
        <taxon>Burkholderiales</taxon>
        <taxon>Oxalobacteraceae</taxon>
        <taxon>Oxalicibacterium</taxon>
    </lineage>
</organism>
<evidence type="ECO:0000313" key="7">
    <source>
        <dbReference type="Proteomes" id="UP000642180"/>
    </source>
</evidence>
<dbReference type="GO" id="GO:0006508">
    <property type="term" value="P:proteolysis"/>
    <property type="evidence" value="ECO:0007669"/>
    <property type="project" value="UniProtKB-KW"/>
</dbReference>